<name>A0A1G9NVR1_9BACI</name>
<dbReference type="AlphaFoldDB" id="A0A1G9NVR1"/>
<gene>
    <name evidence="1" type="ORF">SAMN05216244_1172</name>
</gene>
<organism evidence="1 2">
    <name type="scientific">Sediminibacillus halophilus</name>
    <dbReference type="NCBI Taxonomy" id="482461"/>
    <lineage>
        <taxon>Bacteria</taxon>
        <taxon>Bacillati</taxon>
        <taxon>Bacillota</taxon>
        <taxon>Bacilli</taxon>
        <taxon>Bacillales</taxon>
        <taxon>Bacillaceae</taxon>
        <taxon>Sediminibacillus</taxon>
    </lineage>
</organism>
<dbReference type="EMBL" id="FNHF01000001">
    <property type="protein sequence ID" value="SDL90470.1"/>
    <property type="molecule type" value="Genomic_DNA"/>
</dbReference>
<sequence>MCTPKTPKLPLTAEERSSLRKAKIKLHQIANLELKTLSDLMDITYDRARLLKGLATFQQIPSIGCRLAENLVHHLGKYTLEEVRGENPAELLDCLEKKLQTPIDPCVEDQLRCVVHYAENPDSKKQWFEFTAERKNYRQRHGYPASRPKPVG</sequence>
<evidence type="ECO:0000313" key="1">
    <source>
        <dbReference type="EMBL" id="SDL90470.1"/>
    </source>
</evidence>
<dbReference type="Proteomes" id="UP000182347">
    <property type="component" value="Unassembled WGS sequence"/>
</dbReference>
<dbReference type="InterPro" id="IPR021725">
    <property type="entry name" value="Cdd1"/>
</dbReference>
<reference evidence="2" key="1">
    <citation type="submission" date="2016-10" db="EMBL/GenBank/DDBJ databases">
        <authorList>
            <person name="Varghese N."/>
            <person name="Submissions S."/>
        </authorList>
    </citation>
    <scope>NUCLEOTIDE SEQUENCE [LARGE SCALE GENOMIC DNA]</scope>
    <source>
        <strain evidence="2">CGMCC 1.6199</strain>
    </source>
</reference>
<proteinExistence type="predicted"/>
<evidence type="ECO:0000313" key="2">
    <source>
        <dbReference type="Proteomes" id="UP000182347"/>
    </source>
</evidence>
<dbReference type="RefSeq" id="WP_074597872.1">
    <property type="nucleotide sequence ID" value="NZ_FNHF01000001.1"/>
</dbReference>
<accession>A0A1G9NVR1</accession>
<dbReference type="STRING" id="482461.SAMN05216244_1172"/>
<dbReference type="OrthoDB" id="666031at2"/>
<dbReference type="Pfam" id="PF11731">
    <property type="entry name" value="Cdd1"/>
    <property type="match status" value="1"/>
</dbReference>
<keyword evidence="2" id="KW-1185">Reference proteome</keyword>
<protein>
    <submittedName>
        <fullName evidence="1">Pathogenicity locus</fullName>
    </submittedName>
</protein>